<reference evidence="2 3" key="1">
    <citation type="submission" date="2012-06" db="EMBL/GenBank/DDBJ databases">
        <title>Complete sequence of Thiocystis violascens DSM 198.</title>
        <authorList>
            <consortium name="US DOE Joint Genome Institute"/>
            <person name="Lucas S."/>
            <person name="Han J."/>
            <person name="Lapidus A."/>
            <person name="Cheng J.-F."/>
            <person name="Goodwin L."/>
            <person name="Pitluck S."/>
            <person name="Peters L."/>
            <person name="Ovchinnikova G."/>
            <person name="Teshima H."/>
            <person name="Detter J.C."/>
            <person name="Han C."/>
            <person name="Tapia R."/>
            <person name="Land M."/>
            <person name="Hauser L."/>
            <person name="Kyrpides N."/>
            <person name="Ivanova N."/>
            <person name="Pagani I."/>
            <person name="Vogl K."/>
            <person name="Liu Z."/>
            <person name="Frigaard N.-U."/>
            <person name="Bryant D."/>
            <person name="Woyke T."/>
        </authorList>
    </citation>
    <scope>NUCLEOTIDE SEQUENCE [LARGE SCALE GENOMIC DNA]</scope>
    <source>
        <strain evidence="3">ATCC 17096 / DSM 198 / 6111</strain>
    </source>
</reference>
<evidence type="ECO:0000259" key="1">
    <source>
        <dbReference type="Pfam" id="PF22513"/>
    </source>
</evidence>
<dbReference type="InterPro" id="IPR013321">
    <property type="entry name" value="Arc_rbn_hlx_hlx"/>
</dbReference>
<dbReference type="AlphaFoldDB" id="I3YDN0"/>
<gene>
    <name evidence="2" type="ordered locus">Thivi_3221</name>
</gene>
<dbReference type="EMBL" id="CP003154">
    <property type="protein sequence ID" value="AFL75098.1"/>
    <property type="molecule type" value="Genomic_DNA"/>
</dbReference>
<dbReference type="GO" id="GO:0006355">
    <property type="term" value="P:regulation of DNA-templated transcription"/>
    <property type="evidence" value="ECO:0007669"/>
    <property type="project" value="InterPro"/>
</dbReference>
<protein>
    <recommendedName>
        <fullName evidence="1">Antitoxin FitA-like ribbon-helix-helix domain-containing protein</fullName>
    </recommendedName>
</protein>
<dbReference type="Proteomes" id="UP000006062">
    <property type="component" value="Chromosome"/>
</dbReference>
<dbReference type="Gene3D" id="1.10.1220.10">
    <property type="entry name" value="Met repressor-like"/>
    <property type="match status" value="1"/>
</dbReference>
<dbReference type="HOGENOM" id="CLU_2572831_0_0_6"/>
<proteinExistence type="predicted"/>
<dbReference type="Pfam" id="PF22513">
    <property type="entry name" value="FitA-like_RHH"/>
    <property type="match status" value="1"/>
</dbReference>
<dbReference type="InterPro" id="IPR053853">
    <property type="entry name" value="FitA-like_RHH"/>
</dbReference>
<feature type="domain" description="Antitoxin FitA-like ribbon-helix-helix" evidence="1">
    <location>
        <begin position="8"/>
        <end position="43"/>
    </location>
</feature>
<organism evidence="2 3">
    <name type="scientific">Thiocystis violascens (strain ATCC 17096 / DSM 198 / 6111)</name>
    <name type="common">Chromatium violascens</name>
    <dbReference type="NCBI Taxonomy" id="765911"/>
    <lineage>
        <taxon>Bacteria</taxon>
        <taxon>Pseudomonadati</taxon>
        <taxon>Pseudomonadota</taxon>
        <taxon>Gammaproteobacteria</taxon>
        <taxon>Chromatiales</taxon>
        <taxon>Chromatiaceae</taxon>
        <taxon>Thiocystis</taxon>
    </lineage>
</organism>
<dbReference type="STRING" id="765911.Thivi_3221"/>
<dbReference type="OrthoDB" id="2389872at2"/>
<evidence type="ECO:0000313" key="3">
    <source>
        <dbReference type="Proteomes" id="UP000006062"/>
    </source>
</evidence>
<sequence>MARKFMKALSIRHLPDDVYESLKAMAAANHRSMQEQVRCLIEREIRLIGGSGLATARDWRARLEGRTLGDTVEDVRQDRAR</sequence>
<accession>I3YDN0</accession>
<keyword evidence="3" id="KW-1185">Reference proteome</keyword>
<evidence type="ECO:0000313" key="2">
    <source>
        <dbReference type="EMBL" id="AFL75098.1"/>
    </source>
</evidence>
<dbReference type="InterPro" id="IPR010985">
    <property type="entry name" value="Ribbon_hlx_hlx"/>
</dbReference>
<dbReference type="KEGG" id="tvi:Thivi_3221"/>
<dbReference type="SUPFAM" id="SSF47598">
    <property type="entry name" value="Ribbon-helix-helix"/>
    <property type="match status" value="1"/>
</dbReference>
<name>I3YDN0_THIV6</name>